<proteinExistence type="predicted"/>
<organism evidence="1 2">
    <name type="scientific">Carboxylicivirga marina</name>
    <dbReference type="NCBI Taxonomy" id="2800988"/>
    <lineage>
        <taxon>Bacteria</taxon>
        <taxon>Pseudomonadati</taxon>
        <taxon>Bacteroidota</taxon>
        <taxon>Bacteroidia</taxon>
        <taxon>Marinilabiliales</taxon>
        <taxon>Marinilabiliaceae</taxon>
        <taxon>Carboxylicivirga</taxon>
    </lineage>
</organism>
<accession>A0ABS1HGE7</accession>
<evidence type="ECO:0000313" key="2">
    <source>
        <dbReference type="Proteomes" id="UP000605676"/>
    </source>
</evidence>
<gene>
    <name evidence="1" type="ORF">JIV24_05265</name>
</gene>
<evidence type="ECO:0008006" key="3">
    <source>
        <dbReference type="Google" id="ProtNLM"/>
    </source>
</evidence>
<keyword evidence="2" id="KW-1185">Reference proteome</keyword>
<sequence length="89" mass="9429">MIGAKARIIISKSVLLSVGGDIGGFGIGNSSDLSYNFTYGNSFKVSKLLLITAGYRSLKYNRTDGSGEDELHTKVSAYGPFIGVSFVLS</sequence>
<dbReference type="EMBL" id="JAENRR010000008">
    <property type="protein sequence ID" value="MBK3516743.1"/>
    <property type="molecule type" value="Genomic_DNA"/>
</dbReference>
<dbReference type="RefSeq" id="WP_200463974.1">
    <property type="nucleotide sequence ID" value="NZ_JAENRR010000008.1"/>
</dbReference>
<dbReference type="Proteomes" id="UP000605676">
    <property type="component" value="Unassembled WGS sequence"/>
</dbReference>
<reference evidence="1 2" key="1">
    <citation type="submission" date="2021-01" db="EMBL/GenBank/DDBJ databases">
        <title>Carboxyliciviraga sp.nov., isolated from coastal sediments.</title>
        <authorList>
            <person name="Lu D."/>
            <person name="Zhang T."/>
        </authorList>
    </citation>
    <scope>NUCLEOTIDE SEQUENCE [LARGE SCALE GENOMIC DNA]</scope>
    <source>
        <strain evidence="1 2">N1Y132</strain>
    </source>
</reference>
<evidence type="ECO:0000313" key="1">
    <source>
        <dbReference type="EMBL" id="MBK3516743.1"/>
    </source>
</evidence>
<name>A0ABS1HGE7_9BACT</name>
<protein>
    <recommendedName>
        <fullName evidence="3">Outer membrane protein beta-barrel domain-containing protein</fullName>
    </recommendedName>
</protein>
<comment type="caution">
    <text evidence="1">The sequence shown here is derived from an EMBL/GenBank/DDBJ whole genome shotgun (WGS) entry which is preliminary data.</text>
</comment>